<dbReference type="PRINTS" id="PR00420">
    <property type="entry name" value="RNGMNOXGNASE"/>
</dbReference>
<feature type="compositionally biased region" description="Basic and acidic residues" evidence="12">
    <location>
        <begin position="272"/>
        <end position="338"/>
    </location>
</feature>
<dbReference type="PANTHER" id="PTHR46028:SF2">
    <property type="entry name" value="KYNURENINE 3-MONOOXYGENASE"/>
    <property type="match status" value="1"/>
</dbReference>
<dbReference type="EnsemblMetazoa" id="PPA13008.1">
    <property type="protein sequence ID" value="PPA13008.1"/>
    <property type="gene ID" value="WBGene00102562"/>
</dbReference>
<organism evidence="14 15">
    <name type="scientific">Pristionchus pacificus</name>
    <name type="common">Parasitic nematode worm</name>
    <dbReference type="NCBI Taxonomy" id="54126"/>
    <lineage>
        <taxon>Eukaryota</taxon>
        <taxon>Metazoa</taxon>
        <taxon>Ecdysozoa</taxon>
        <taxon>Nematoda</taxon>
        <taxon>Chromadorea</taxon>
        <taxon>Rhabditida</taxon>
        <taxon>Rhabditina</taxon>
        <taxon>Diplogasteromorpha</taxon>
        <taxon>Diplogasteroidea</taxon>
        <taxon>Neodiplogasteridae</taxon>
        <taxon>Pristionchus</taxon>
    </lineage>
</organism>
<evidence type="ECO:0000256" key="11">
    <source>
        <dbReference type="SAM" id="Coils"/>
    </source>
</evidence>
<keyword evidence="5 10" id="KW-0521">NADP</keyword>
<feature type="domain" description="FAD-binding" evidence="13">
    <location>
        <begin position="853"/>
        <end position="1175"/>
    </location>
</feature>
<dbReference type="InterPro" id="IPR019579">
    <property type="entry name" value="FAM161A/B"/>
</dbReference>
<keyword evidence="4 10" id="KW-0274">FAD</keyword>
<dbReference type="Proteomes" id="UP000005239">
    <property type="component" value="Unassembled WGS sequence"/>
</dbReference>
<keyword evidence="8 10" id="KW-0496">Mitochondrion</keyword>
<dbReference type="SUPFAM" id="SSF51905">
    <property type="entry name" value="FAD/NAD(P)-binding domain"/>
    <property type="match status" value="1"/>
</dbReference>
<feature type="region of interest" description="Disordered" evidence="12">
    <location>
        <begin position="741"/>
        <end position="845"/>
    </location>
</feature>
<feature type="compositionally biased region" description="Basic and acidic residues" evidence="12">
    <location>
        <begin position="182"/>
        <end position="237"/>
    </location>
</feature>
<reference evidence="15" key="1">
    <citation type="journal article" date="2008" name="Nat. Genet.">
        <title>The Pristionchus pacificus genome provides a unique perspective on nematode lifestyle and parasitism.</title>
        <authorList>
            <person name="Dieterich C."/>
            <person name="Clifton S.W."/>
            <person name="Schuster L.N."/>
            <person name="Chinwalla A."/>
            <person name="Delehaunty K."/>
            <person name="Dinkelacker I."/>
            <person name="Fulton L."/>
            <person name="Fulton R."/>
            <person name="Godfrey J."/>
            <person name="Minx P."/>
            <person name="Mitreva M."/>
            <person name="Roeseler W."/>
            <person name="Tian H."/>
            <person name="Witte H."/>
            <person name="Yang S.P."/>
            <person name="Wilson R.K."/>
            <person name="Sommer R.J."/>
        </authorList>
    </citation>
    <scope>NUCLEOTIDE SEQUENCE [LARGE SCALE GENOMIC DNA]</scope>
    <source>
        <strain evidence="15">PS312</strain>
    </source>
</reference>
<protein>
    <recommendedName>
        <fullName evidence="10">Kynurenine 3-monooxygenase</fullName>
        <ecNumber evidence="10">1.14.13.9</ecNumber>
    </recommendedName>
    <alternativeName>
        <fullName evidence="10">Kynurenine 3-hydroxylase</fullName>
    </alternativeName>
</protein>
<feature type="compositionally biased region" description="Low complexity" evidence="12">
    <location>
        <begin position="826"/>
        <end position="837"/>
    </location>
</feature>
<gene>
    <name evidence="14" type="primary">WBGene00102562</name>
</gene>
<evidence type="ECO:0000256" key="1">
    <source>
        <dbReference type="ARBA" id="ARBA00001974"/>
    </source>
</evidence>
<dbReference type="EC" id="1.14.13.9" evidence="10"/>
<sequence>MAQEPESSVPADRVARSLFATHALLAQIEQDNRLLADPEFMAKLAYLRQQHRQTASELGRMRTFPGCASLSLTGRPILPPSSLPPPNRVGLLLYDQLQRSGYPDISTTLRPEELYRSMMALHRPRSTLDLPPSRIGGGYGSYESLRPLRVSSRSAVRILDTRDRPERLNDRPHTLSGAVNYEDYRPAGKADDYRLVDQRRESRDDYRPSGQRKEDKRRDYYRSVDQRLETRKGDQKRDEEYRAGLVDKRIEDRNEDRRRIEEEYRLIDQRMEARKEDKKRREDQRSKENEYRSADQKVEEARTRLEERRSREERMEDDYRPRRDRRDEEGRDSSEERKKQRRPVTITAEREKARRWRSASDLREVRKKEEEARRERCKQNWIPAVTEPRPFTMSTREPIRARYSQQFVDKLVEKRRKEEEERKGDEEKQMKYKFHAVPVPESTYTPTNPRVLREEYVKAVRARTQQRLARWKSKSSDELWVPKSRPVPLSTYIPPKSYAMSRSKSAHERALRLLTEASTPPGLKEHEARTHVRTALRHRPCTGDYSHHPVPTSIPNFKELHRRFEEKMGDAQYKPPTVPVPFNFTHGTGKKTHEKCIEEEIAEKRADARPITKHSPSPVRKTQASEMRERAIREKLELRTSEVVRTEERKREERDRFLRNAHRLKALVGERKSVEDEIRVKAEQKRRELVERQRDYEKSLREMKDRVEDRPLVVERQGIISSQQALQKRFDQVMKNADTAISQPVTIEKRERKEGDREESEESGGTFDVKREELKEGKDYKDDFEADSSSSSMKTSSSSTSSSSSKKKTSPTSSKQIGLSNDNDDSSSSSVSSPSSNQGPKIKDQSPYFQMPKVIIAGAGLVGALHACFFAKRGWTVEVYEFRRDIRTMEHVPGRSINLALSFRGKTALEAVGLKDYIVDQGVQMHARLVHETDGVHTNRQPYGQPGEHIVSINRRHLNEVMITQAERAPNVRFFFRHKVKKVDLQRNELIVEHDGVEVIVEGDLIVAADGAYSAVRRSLMTQPRFDYEQEYIEHGYIELSILPKNGEFALESNVFHLWPRGQFTLIALANIDKTFTVTLFGPFRIFEEQLNDKAKQIAFFEKHFPDALKLITPEALTARFAEIGYQSLISLKCSPHHFGRGVVLTGDAAHAMVPFYGQGMNCGFEDCLVLADALDRAKEDIPKAISLYSSTRVTDAHTINDLAMYNYQELRDLVNHTSYKLRKKLDLALNRWFPQSWIPLYSMVTFTRIPYSEVVLARFRCLSTVTLLGMSATALFTIAKKMWIKTEDVGQALLYLDAFNVGDEVNINTQWQRLASQRPRH</sequence>
<keyword evidence="10" id="KW-0472">Membrane</keyword>
<dbReference type="GO" id="GO:0070189">
    <property type="term" value="P:kynurenine metabolic process"/>
    <property type="evidence" value="ECO:0000318"/>
    <property type="project" value="GO_Central"/>
</dbReference>
<dbReference type="GO" id="GO:0019805">
    <property type="term" value="P:quinolinate biosynthetic process"/>
    <property type="evidence" value="ECO:0007669"/>
    <property type="project" value="UniProtKB-UniRule"/>
</dbReference>
<feature type="compositionally biased region" description="Basic and acidic residues" evidence="12">
    <location>
        <begin position="348"/>
        <end position="376"/>
    </location>
</feature>
<dbReference type="InterPro" id="IPR027545">
    <property type="entry name" value="Kynurenine_monooxygenase"/>
</dbReference>
<comment type="similarity">
    <text evidence="10">Belongs to the aromatic-ring hydroxylase family. KMO subfamily.</text>
</comment>
<dbReference type="GO" id="GO:0004502">
    <property type="term" value="F:kynurenine 3-monooxygenase activity"/>
    <property type="evidence" value="ECO:0000318"/>
    <property type="project" value="GO_Central"/>
</dbReference>
<feature type="compositionally biased region" description="Basic and acidic residues" evidence="12">
    <location>
        <begin position="161"/>
        <end position="173"/>
    </location>
</feature>
<feature type="region of interest" description="Disordered" evidence="12">
    <location>
        <begin position="272"/>
        <end position="376"/>
    </location>
</feature>
<keyword evidence="7 10" id="KW-0503">Monooxygenase</keyword>
<dbReference type="GO" id="GO:0005741">
    <property type="term" value="C:mitochondrial outer membrane"/>
    <property type="evidence" value="ECO:0000318"/>
    <property type="project" value="GO_Central"/>
</dbReference>
<name>A0A2A6BZD1_PRIPA</name>
<evidence type="ECO:0000256" key="9">
    <source>
        <dbReference type="ARBA" id="ARBA00047818"/>
    </source>
</evidence>
<comment type="function">
    <text evidence="10">Catalyzes the hydroxylation of L-kynurenine (L-Kyn) to form 3-hydroxy-L-kynurenine (L-3OHKyn). Required for synthesis of quinolinic acid.</text>
</comment>
<feature type="region of interest" description="Disordered" evidence="12">
    <location>
        <begin position="571"/>
        <end position="591"/>
    </location>
</feature>
<feature type="compositionally biased region" description="Basic and acidic residues" evidence="12">
    <location>
        <begin position="747"/>
        <end position="756"/>
    </location>
</feature>
<feature type="region of interest" description="Disordered" evidence="12">
    <location>
        <begin position="608"/>
        <end position="627"/>
    </location>
</feature>
<keyword evidence="6 10" id="KW-0560">Oxidoreductase</keyword>
<comment type="catalytic activity">
    <reaction evidence="9 10">
        <text>L-kynurenine + NADPH + O2 + H(+) = 3-hydroxy-L-kynurenine + NADP(+) + H2O</text>
        <dbReference type="Rhea" id="RHEA:20545"/>
        <dbReference type="ChEBI" id="CHEBI:15377"/>
        <dbReference type="ChEBI" id="CHEBI:15378"/>
        <dbReference type="ChEBI" id="CHEBI:15379"/>
        <dbReference type="ChEBI" id="CHEBI:57783"/>
        <dbReference type="ChEBI" id="CHEBI:57959"/>
        <dbReference type="ChEBI" id="CHEBI:58125"/>
        <dbReference type="ChEBI" id="CHEBI:58349"/>
        <dbReference type="EC" id="1.14.13.9"/>
    </reaction>
</comment>
<evidence type="ECO:0000313" key="14">
    <source>
        <dbReference type="EnsemblMetazoa" id="PPA13008.1"/>
    </source>
</evidence>
<evidence type="ECO:0000256" key="10">
    <source>
        <dbReference type="HAMAP-Rule" id="MF_03018"/>
    </source>
</evidence>
<dbReference type="GO" id="GO:0071949">
    <property type="term" value="F:FAD binding"/>
    <property type="evidence" value="ECO:0007669"/>
    <property type="project" value="InterPro"/>
</dbReference>
<accession>A0A2A6BZD1</accession>
<dbReference type="InterPro" id="IPR002938">
    <property type="entry name" value="FAD-bd"/>
</dbReference>
<dbReference type="GO" id="GO:0006569">
    <property type="term" value="P:L-tryptophan catabolic process"/>
    <property type="evidence" value="ECO:0007669"/>
    <property type="project" value="UniProtKB-UniRule"/>
</dbReference>
<dbReference type="Gene3D" id="3.50.50.60">
    <property type="entry name" value="FAD/NAD(P)-binding domain"/>
    <property type="match status" value="1"/>
</dbReference>
<evidence type="ECO:0000256" key="5">
    <source>
        <dbReference type="ARBA" id="ARBA00022857"/>
    </source>
</evidence>
<feature type="compositionally biased region" description="Low complexity" evidence="12">
    <location>
        <begin position="788"/>
        <end position="815"/>
    </location>
</feature>
<dbReference type="HAMAP" id="MF_01971">
    <property type="entry name" value="Kynurenine_monooxygenase"/>
    <property type="match status" value="1"/>
</dbReference>
<feature type="coiled-coil region" evidence="11">
    <location>
        <begin position="679"/>
        <end position="706"/>
    </location>
</feature>
<evidence type="ECO:0000313" key="15">
    <source>
        <dbReference type="Proteomes" id="UP000005239"/>
    </source>
</evidence>
<keyword evidence="15" id="KW-1185">Reference proteome</keyword>
<evidence type="ECO:0000256" key="6">
    <source>
        <dbReference type="ARBA" id="ARBA00023002"/>
    </source>
</evidence>
<keyword evidence="2 10" id="KW-0285">Flavoprotein</keyword>
<evidence type="ECO:0000259" key="13">
    <source>
        <dbReference type="Pfam" id="PF01494"/>
    </source>
</evidence>
<accession>A0A8R1YDG8</accession>
<evidence type="ECO:0000256" key="8">
    <source>
        <dbReference type="ARBA" id="ARBA00023128"/>
    </source>
</evidence>
<feature type="region of interest" description="Disordered" evidence="12">
    <location>
        <begin position="161"/>
        <end position="237"/>
    </location>
</feature>
<comment type="pathway">
    <text evidence="10">Cofactor biosynthesis; NAD(+) biosynthesis; quinolinate from L-kynurenine: step 1/3.</text>
</comment>
<keyword evidence="3 10" id="KW-0662">Pyridine nucleotide biosynthesis</keyword>
<feature type="compositionally biased region" description="Basic and acidic residues" evidence="12">
    <location>
        <begin position="768"/>
        <end position="783"/>
    </location>
</feature>
<dbReference type="PANTHER" id="PTHR46028">
    <property type="entry name" value="KYNURENINE 3-MONOOXYGENASE"/>
    <property type="match status" value="1"/>
</dbReference>
<dbReference type="InterPro" id="IPR036188">
    <property type="entry name" value="FAD/NAD-bd_sf"/>
</dbReference>
<dbReference type="FunFam" id="3.50.50.60:FF:000129">
    <property type="entry name" value="Kynurenine 3-monooxygenase"/>
    <property type="match status" value="1"/>
</dbReference>
<dbReference type="Pfam" id="PF01494">
    <property type="entry name" value="FAD_binding_3"/>
    <property type="match status" value="1"/>
</dbReference>
<evidence type="ECO:0000256" key="2">
    <source>
        <dbReference type="ARBA" id="ARBA00022630"/>
    </source>
</evidence>
<evidence type="ECO:0000256" key="7">
    <source>
        <dbReference type="ARBA" id="ARBA00023033"/>
    </source>
</evidence>
<keyword evidence="11" id="KW-0175">Coiled coil</keyword>
<evidence type="ECO:0000256" key="4">
    <source>
        <dbReference type="ARBA" id="ARBA00022827"/>
    </source>
</evidence>
<reference evidence="14" key="2">
    <citation type="submission" date="2022-06" db="UniProtKB">
        <authorList>
            <consortium name="EnsemblMetazoa"/>
        </authorList>
    </citation>
    <scope>IDENTIFICATION</scope>
    <source>
        <strain evidence="14">PS312</strain>
    </source>
</reference>
<feature type="compositionally biased region" description="Basic and acidic residues" evidence="12">
    <location>
        <begin position="414"/>
        <end position="430"/>
    </location>
</feature>
<comment type="subcellular location">
    <subcellularLocation>
        <location evidence="10">Mitochondrion</location>
    </subcellularLocation>
    <subcellularLocation>
        <location evidence="10">Membrane</location>
        <topology evidence="10">Multi-pass membrane protein</topology>
    </subcellularLocation>
</comment>
<feature type="region of interest" description="Disordered" evidence="12">
    <location>
        <begin position="414"/>
        <end position="447"/>
    </location>
</feature>
<evidence type="ECO:0000256" key="3">
    <source>
        <dbReference type="ARBA" id="ARBA00022642"/>
    </source>
</evidence>
<dbReference type="Pfam" id="PF10595">
    <property type="entry name" value="FAM161A_B"/>
    <property type="match status" value="1"/>
</dbReference>
<evidence type="ECO:0000256" key="12">
    <source>
        <dbReference type="SAM" id="MobiDB-lite"/>
    </source>
</evidence>
<proteinExistence type="inferred from homology"/>
<dbReference type="GO" id="GO:0043420">
    <property type="term" value="P:anthranilate metabolic process"/>
    <property type="evidence" value="ECO:0007669"/>
    <property type="project" value="UniProtKB-UniRule"/>
</dbReference>
<dbReference type="GO" id="GO:0034354">
    <property type="term" value="P:'de novo' NAD+ biosynthetic process from L-tryptophan"/>
    <property type="evidence" value="ECO:0007669"/>
    <property type="project" value="UniProtKB-UniRule"/>
</dbReference>
<comment type="cofactor">
    <cofactor evidence="1 10">
        <name>FAD</name>
        <dbReference type="ChEBI" id="CHEBI:57692"/>
    </cofactor>
</comment>